<dbReference type="PANTHER" id="PTHR45847">
    <property type="entry name" value="FATTY ACID AMIDE HYDROLASE"/>
    <property type="match status" value="1"/>
</dbReference>
<comment type="similarity">
    <text evidence="2">Belongs to the amidase family.</text>
</comment>
<feature type="binding site" evidence="6">
    <location>
        <position position="194"/>
    </location>
    <ligand>
        <name>substrate</name>
    </ligand>
</feature>
<dbReference type="InterPro" id="IPR052096">
    <property type="entry name" value="Endocannabinoid_amidase"/>
</dbReference>
<dbReference type="Proteomes" id="UP000772434">
    <property type="component" value="Unassembled WGS sequence"/>
</dbReference>
<feature type="active site" description="Charge relay system" evidence="5">
    <location>
        <position position="119"/>
    </location>
</feature>
<feature type="active site" description="Charge relay system" evidence="5">
    <location>
        <position position="194"/>
    </location>
</feature>
<evidence type="ECO:0000256" key="5">
    <source>
        <dbReference type="PIRSR" id="PIRSR001221-1"/>
    </source>
</evidence>
<evidence type="ECO:0000256" key="6">
    <source>
        <dbReference type="PIRSR" id="PIRSR001221-2"/>
    </source>
</evidence>
<dbReference type="AlphaFoldDB" id="A0A9P5PVS2"/>
<evidence type="ECO:0000256" key="1">
    <source>
        <dbReference type="ARBA" id="ARBA00001311"/>
    </source>
</evidence>
<keyword evidence="4" id="KW-0378">Hydrolase</keyword>
<sequence>MWPFSSLNGDKSKAKATTEKKRAERERLISVAPSFISDHEQFVNAGASEIVARIENGEWTASRVVEAYIAQAAKAHLKTNCVTEVLFEQALKRAAELDAEFAVTKKLRGPFHGVPFSLKDQFDVAGFDSSIGFTAWANKPAVSDSVVVRQLKSLGGIPIVKTNVPQTMFSFECNNPLWGRTINPHNSKYTCGGSSGGEAAILAMNGAALGVGSDIGGSLRIPSSYCGIYALKTSSGRISKAGATTSNPGYEGIRAVIGPMARNVKDLKLFCRAIFGLEDGTELDYNFVPLPYREPVLPKQLKFGYYTSDGFVQASPANRRAVMEAVEALRREGHECIEIELPDVSDCMEIFLALSSSDGYKRLTKPIGPDSMDPSLFLPILGARVPGLLRKLATWIVETILGDTSFAKFIRVSRTKSVSELIEWTQKRNEWNAMFYEKVWNRYNLDGIICPVQAMPQTRHGDAATTNVIAIATILYNVVDSPIGNVPVTHVDARKDQLTKEWTSPSSNSRSALIEKRLYQGAEPIYNPDELDGMPVSIQVIGRKWEDEKVIAMMSIVDTALGFNEGDGHVDS</sequence>
<name>A0A9P5PVS2_9AGAR</name>
<feature type="domain" description="Amidase" evidence="8">
    <location>
        <begin position="63"/>
        <end position="550"/>
    </location>
</feature>
<dbReference type="Pfam" id="PF01425">
    <property type="entry name" value="Amidase"/>
    <property type="match status" value="1"/>
</dbReference>
<reference evidence="9" key="1">
    <citation type="submission" date="2020-11" db="EMBL/GenBank/DDBJ databases">
        <authorList>
            <consortium name="DOE Joint Genome Institute"/>
            <person name="Ahrendt S."/>
            <person name="Riley R."/>
            <person name="Andreopoulos W."/>
            <person name="Labutti K."/>
            <person name="Pangilinan J."/>
            <person name="Ruiz-Duenas F.J."/>
            <person name="Barrasa J.M."/>
            <person name="Sanchez-Garcia M."/>
            <person name="Camarero S."/>
            <person name="Miyauchi S."/>
            <person name="Serrano A."/>
            <person name="Linde D."/>
            <person name="Babiker R."/>
            <person name="Drula E."/>
            <person name="Ayuso-Fernandez I."/>
            <person name="Pacheco R."/>
            <person name="Padilla G."/>
            <person name="Ferreira P."/>
            <person name="Barriuso J."/>
            <person name="Kellner H."/>
            <person name="Castanera R."/>
            <person name="Alfaro M."/>
            <person name="Ramirez L."/>
            <person name="Pisabarro A.G."/>
            <person name="Kuo A."/>
            <person name="Tritt A."/>
            <person name="Lipzen A."/>
            <person name="He G."/>
            <person name="Yan M."/>
            <person name="Ng V."/>
            <person name="Cullen D."/>
            <person name="Martin F."/>
            <person name="Rosso M.-N."/>
            <person name="Henrissat B."/>
            <person name="Hibbett D."/>
            <person name="Martinez A.T."/>
            <person name="Grigoriev I.V."/>
        </authorList>
    </citation>
    <scope>NUCLEOTIDE SEQUENCE</scope>
    <source>
        <strain evidence="9">AH 40177</strain>
    </source>
</reference>
<evidence type="ECO:0000256" key="2">
    <source>
        <dbReference type="ARBA" id="ARBA00009199"/>
    </source>
</evidence>
<organism evidence="9 10">
    <name type="scientific">Rhodocollybia butyracea</name>
    <dbReference type="NCBI Taxonomy" id="206335"/>
    <lineage>
        <taxon>Eukaryota</taxon>
        <taxon>Fungi</taxon>
        <taxon>Dikarya</taxon>
        <taxon>Basidiomycota</taxon>
        <taxon>Agaricomycotina</taxon>
        <taxon>Agaricomycetes</taxon>
        <taxon>Agaricomycetidae</taxon>
        <taxon>Agaricales</taxon>
        <taxon>Marasmiineae</taxon>
        <taxon>Omphalotaceae</taxon>
        <taxon>Rhodocollybia</taxon>
    </lineage>
</organism>
<protein>
    <recommendedName>
        <fullName evidence="3">amidase</fullName>
        <ecNumber evidence="3">3.5.1.4</ecNumber>
    </recommendedName>
</protein>
<evidence type="ECO:0000256" key="7">
    <source>
        <dbReference type="SAM" id="MobiDB-lite"/>
    </source>
</evidence>
<dbReference type="InterPro" id="IPR036928">
    <property type="entry name" value="AS_sf"/>
</dbReference>
<feature type="compositionally biased region" description="Basic and acidic residues" evidence="7">
    <location>
        <begin position="10"/>
        <end position="23"/>
    </location>
</feature>
<evidence type="ECO:0000313" key="9">
    <source>
        <dbReference type="EMBL" id="KAF9068965.1"/>
    </source>
</evidence>
<dbReference type="EC" id="3.5.1.4" evidence="3"/>
<dbReference type="GO" id="GO:0017064">
    <property type="term" value="F:fatty acid amide hydrolase activity"/>
    <property type="evidence" value="ECO:0007669"/>
    <property type="project" value="TreeGrafter"/>
</dbReference>
<comment type="caution">
    <text evidence="9">The sequence shown here is derived from an EMBL/GenBank/DDBJ whole genome shotgun (WGS) entry which is preliminary data.</text>
</comment>
<dbReference type="OrthoDB" id="6428749at2759"/>
<accession>A0A9P5PVS2</accession>
<evidence type="ECO:0000256" key="3">
    <source>
        <dbReference type="ARBA" id="ARBA00012922"/>
    </source>
</evidence>
<proteinExistence type="inferred from homology"/>
<feature type="region of interest" description="Disordered" evidence="7">
    <location>
        <begin position="1"/>
        <end position="23"/>
    </location>
</feature>
<dbReference type="InterPro" id="IPR023631">
    <property type="entry name" value="Amidase_dom"/>
</dbReference>
<dbReference type="Gene3D" id="3.90.1300.10">
    <property type="entry name" value="Amidase signature (AS) domain"/>
    <property type="match status" value="1"/>
</dbReference>
<feature type="active site" description="Acyl-ester intermediate" evidence="5">
    <location>
        <position position="218"/>
    </location>
</feature>
<dbReference type="GO" id="GO:0009062">
    <property type="term" value="P:fatty acid catabolic process"/>
    <property type="evidence" value="ECO:0007669"/>
    <property type="project" value="TreeGrafter"/>
</dbReference>
<feature type="binding site" evidence="6">
    <location>
        <begin position="215"/>
        <end position="218"/>
    </location>
    <ligand>
        <name>substrate</name>
    </ligand>
</feature>
<feature type="binding site" evidence="6">
    <location>
        <position position="168"/>
    </location>
    <ligand>
        <name>substrate</name>
    </ligand>
</feature>
<dbReference type="PROSITE" id="PS00571">
    <property type="entry name" value="AMIDASES"/>
    <property type="match status" value="1"/>
</dbReference>
<evidence type="ECO:0000259" key="8">
    <source>
        <dbReference type="Pfam" id="PF01425"/>
    </source>
</evidence>
<dbReference type="InterPro" id="IPR020556">
    <property type="entry name" value="Amidase_CS"/>
</dbReference>
<dbReference type="EMBL" id="JADNRY010000055">
    <property type="protein sequence ID" value="KAF9068965.1"/>
    <property type="molecule type" value="Genomic_DNA"/>
</dbReference>
<comment type="catalytic activity">
    <reaction evidence="1">
        <text>a monocarboxylic acid amide + H2O = a monocarboxylate + NH4(+)</text>
        <dbReference type="Rhea" id="RHEA:12020"/>
        <dbReference type="ChEBI" id="CHEBI:15377"/>
        <dbReference type="ChEBI" id="CHEBI:28938"/>
        <dbReference type="ChEBI" id="CHEBI:35757"/>
        <dbReference type="ChEBI" id="CHEBI:83628"/>
        <dbReference type="EC" id="3.5.1.4"/>
    </reaction>
</comment>
<dbReference type="GO" id="GO:0004040">
    <property type="term" value="F:amidase activity"/>
    <property type="evidence" value="ECO:0007669"/>
    <property type="project" value="UniProtKB-EC"/>
</dbReference>
<dbReference type="PANTHER" id="PTHR45847:SF6">
    <property type="entry name" value="FATTY ACID AMIDE HYDROLASE"/>
    <property type="match status" value="1"/>
</dbReference>
<evidence type="ECO:0000313" key="10">
    <source>
        <dbReference type="Proteomes" id="UP000772434"/>
    </source>
</evidence>
<dbReference type="SUPFAM" id="SSF75304">
    <property type="entry name" value="Amidase signature (AS) enzymes"/>
    <property type="match status" value="1"/>
</dbReference>
<keyword evidence="10" id="KW-1185">Reference proteome</keyword>
<gene>
    <name evidence="9" type="ORF">BDP27DRAFT_755749</name>
</gene>
<dbReference type="PIRSF" id="PIRSF001221">
    <property type="entry name" value="Amidase_fungi"/>
    <property type="match status" value="1"/>
</dbReference>
<dbReference type="FunFam" id="3.90.1300.10:FF:000003">
    <property type="entry name" value="Amidase signature enzyme"/>
    <property type="match status" value="1"/>
</dbReference>
<evidence type="ECO:0000256" key="4">
    <source>
        <dbReference type="ARBA" id="ARBA00022801"/>
    </source>
</evidence>